<dbReference type="Proteomes" id="UP000595823">
    <property type="component" value="Chromosome"/>
</dbReference>
<name>A0A7T7CDN6_9BACI</name>
<sequence length="263" mass="29854">MAEEEDVRYIEGDDHKSIAVFGYAGSFNVSGEEWETVEDKIKVISEELDLQIPEDVDEGQEDKDKPADDEAEENEKEEGQPEEEPSDEEQPEQEQPEENNEGSNEEEGNDDQQEPGDGQYEEQDNEQNNDQNFETESEFEQEVVRLTNEEREAQGLQPLEAHSDLSDVARAKSEDMRDSDYFSHDSPNYGSPFDMMDEFGIDYMGAGENIAAGQQSPEQVVEGWMNSDGHRANILNEDFTHIGIGHVEGGSYGQYWTQMFITE</sequence>
<reference evidence="3 4" key="1">
    <citation type="submission" date="2020-06" db="EMBL/GenBank/DDBJ databases">
        <title>Genomic analysis of Salicibibacter sp. NKC5-3.</title>
        <authorList>
            <person name="Oh Y.J."/>
        </authorList>
    </citation>
    <scope>NUCLEOTIDE SEQUENCE [LARGE SCALE GENOMIC DNA]</scope>
    <source>
        <strain evidence="3 4">NKC5-3</strain>
    </source>
</reference>
<dbReference type="KEGG" id="scia:HUG15_05980"/>
<accession>A0A7T7CDN6</accession>
<feature type="compositionally biased region" description="Acidic residues" evidence="1">
    <location>
        <begin position="46"/>
        <end position="61"/>
    </location>
</feature>
<keyword evidence="4" id="KW-1185">Reference proteome</keyword>
<dbReference type="AlphaFoldDB" id="A0A7T7CDN6"/>
<dbReference type="Gene3D" id="3.40.33.10">
    <property type="entry name" value="CAP"/>
    <property type="match status" value="1"/>
</dbReference>
<feature type="domain" description="SCP" evidence="2">
    <location>
        <begin position="145"/>
        <end position="260"/>
    </location>
</feature>
<feature type="compositionally biased region" description="Acidic residues" evidence="1">
    <location>
        <begin position="69"/>
        <end position="141"/>
    </location>
</feature>
<dbReference type="PANTHER" id="PTHR31157:SF1">
    <property type="entry name" value="SCP DOMAIN-CONTAINING PROTEIN"/>
    <property type="match status" value="1"/>
</dbReference>
<dbReference type="PANTHER" id="PTHR31157">
    <property type="entry name" value="SCP DOMAIN-CONTAINING PROTEIN"/>
    <property type="match status" value="1"/>
</dbReference>
<organism evidence="3 4">
    <name type="scientific">Salicibibacter cibarius</name>
    <dbReference type="NCBI Taxonomy" id="2743000"/>
    <lineage>
        <taxon>Bacteria</taxon>
        <taxon>Bacillati</taxon>
        <taxon>Bacillota</taxon>
        <taxon>Bacilli</taxon>
        <taxon>Bacillales</taxon>
        <taxon>Bacillaceae</taxon>
        <taxon>Salicibibacter</taxon>
    </lineage>
</organism>
<feature type="region of interest" description="Disordered" evidence="1">
    <location>
        <begin position="46"/>
        <end position="141"/>
    </location>
</feature>
<feature type="compositionally biased region" description="Basic and acidic residues" evidence="1">
    <location>
        <begin position="170"/>
        <end position="183"/>
    </location>
</feature>
<evidence type="ECO:0000256" key="1">
    <source>
        <dbReference type="SAM" id="MobiDB-lite"/>
    </source>
</evidence>
<dbReference type="InterPro" id="IPR014044">
    <property type="entry name" value="CAP_dom"/>
</dbReference>
<dbReference type="NCBIfam" id="TIGR02909">
    <property type="entry name" value="spore_YkwD"/>
    <property type="match status" value="1"/>
</dbReference>
<dbReference type="Pfam" id="PF00188">
    <property type="entry name" value="CAP"/>
    <property type="match status" value="1"/>
</dbReference>
<feature type="region of interest" description="Disordered" evidence="1">
    <location>
        <begin position="170"/>
        <end position="190"/>
    </location>
</feature>
<protein>
    <recommendedName>
        <fullName evidence="2">SCP domain-containing protein</fullName>
    </recommendedName>
</protein>
<dbReference type="CDD" id="cd05379">
    <property type="entry name" value="CAP_bacterial"/>
    <property type="match status" value="1"/>
</dbReference>
<dbReference type="InterPro" id="IPR035940">
    <property type="entry name" value="CAP_sf"/>
</dbReference>
<evidence type="ECO:0000313" key="4">
    <source>
        <dbReference type="Proteomes" id="UP000595823"/>
    </source>
</evidence>
<dbReference type="SUPFAM" id="SSF55797">
    <property type="entry name" value="PR-1-like"/>
    <property type="match status" value="1"/>
</dbReference>
<gene>
    <name evidence="3" type="ORF">HUG15_05980</name>
</gene>
<dbReference type="InterPro" id="IPR014258">
    <property type="entry name" value="CAP_domain_YkwD-like"/>
</dbReference>
<proteinExistence type="predicted"/>
<evidence type="ECO:0000313" key="3">
    <source>
        <dbReference type="EMBL" id="QQK78197.1"/>
    </source>
</evidence>
<evidence type="ECO:0000259" key="2">
    <source>
        <dbReference type="Pfam" id="PF00188"/>
    </source>
</evidence>
<dbReference type="EMBL" id="CP054705">
    <property type="protein sequence ID" value="QQK78197.1"/>
    <property type="molecule type" value="Genomic_DNA"/>
</dbReference>